<feature type="compositionally biased region" description="Low complexity" evidence="6">
    <location>
        <begin position="77"/>
        <end position="87"/>
    </location>
</feature>
<comment type="caution">
    <text evidence="8">The sequence shown here is derived from an EMBL/GenBank/DDBJ whole genome shotgun (WGS) entry which is preliminary data.</text>
</comment>
<evidence type="ECO:0000256" key="6">
    <source>
        <dbReference type="SAM" id="MobiDB-lite"/>
    </source>
</evidence>
<evidence type="ECO:0000313" key="9">
    <source>
        <dbReference type="Proteomes" id="UP001194580"/>
    </source>
</evidence>
<dbReference type="GO" id="GO:0007029">
    <property type="term" value="P:endoplasmic reticulum organization"/>
    <property type="evidence" value="ECO:0007669"/>
    <property type="project" value="TreeGrafter"/>
</dbReference>
<reference evidence="8" key="1">
    <citation type="journal article" date="2020" name="Fungal Divers.">
        <title>Resolving the Mortierellaceae phylogeny through synthesis of multi-gene phylogenetics and phylogenomics.</title>
        <authorList>
            <person name="Vandepol N."/>
            <person name="Liber J."/>
            <person name="Desiro A."/>
            <person name="Na H."/>
            <person name="Kennedy M."/>
            <person name="Barry K."/>
            <person name="Grigoriev I.V."/>
            <person name="Miller A.N."/>
            <person name="O'Donnell K."/>
            <person name="Stajich J.E."/>
            <person name="Bonito G."/>
        </authorList>
    </citation>
    <scope>NUCLEOTIDE SEQUENCE</scope>
    <source>
        <strain evidence="8">NRRL 28262</strain>
    </source>
</reference>
<keyword evidence="9" id="KW-1185">Reference proteome</keyword>
<evidence type="ECO:0000256" key="3">
    <source>
        <dbReference type="ARBA" id="ARBA00022737"/>
    </source>
</evidence>
<evidence type="ECO:0000259" key="7">
    <source>
        <dbReference type="Pfam" id="PF07304"/>
    </source>
</evidence>
<feature type="domain" description="SRA1/Sec31" evidence="7">
    <location>
        <begin position="179"/>
        <end position="268"/>
    </location>
</feature>
<dbReference type="Proteomes" id="UP001194580">
    <property type="component" value="Unassembled WGS sequence"/>
</dbReference>
<dbReference type="Pfam" id="PF07304">
    <property type="entry name" value="SRA1"/>
    <property type="match status" value="1"/>
</dbReference>
<sequence>MDASNKQEEQDIINSNNNEEEAQDTYDPSSFSVPLNAPLPTYKPRKNNRVSVAYPPPNSTNTSSSTAQAGGVPAESTGGLPTTALPLAGGGPPGLFGSCRPVPSPPPPGPIGPSVGGMKLPPPPMKGAGATGPAPIPYTKGDFRTAAIDNHWNDPPTKIFEKNSKKDDGAAYDFGPMNETLTKIIKECSAHVPAPQKRMFEDTTKRLQSLQEQMQNGTIKERVVIPLGEMIEALSTRSYSQCHAIHAKLMQTEFDSEGKWLLGFKRLIDFYTTVPSS</sequence>
<evidence type="ECO:0000256" key="4">
    <source>
        <dbReference type="ARBA" id="ARBA00023136"/>
    </source>
</evidence>
<dbReference type="PANTHER" id="PTHR13923">
    <property type="entry name" value="SEC31-RELATED PROTEIN"/>
    <property type="match status" value="1"/>
</dbReference>
<dbReference type="SUPFAM" id="SSF47938">
    <property type="entry name" value="Functional domain of the splicing factor Prp18"/>
    <property type="match status" value="1"/>
</dbReference>
<comment type="subcellular location">
    <subcellularLocation>
        <location evidence="5">Endomembrane system</location>
        <topology evidence="5">Peripheral membrane protein</topology>
        <orientation evidence="5">Cytoplasmic side</orientation>
    </subcellularLocation>
</comment>
<keyword evidence="3" id="KW-0677">Repeat</keyword>
<feature type="region of interest" description="Disordered" evidence="6">
    <location>
        <begin position="1"/>
        <end position="92"/>
    </location>
</feature>
<gene>
    <name evidence="8" type="ORF">BGZ95_001678</name>
</gene>
<dbReference type="Gene3D" id="1.20.940.10">
    <property type="entry name" value="Functional domain of the splicing factor Prp18"/>
    <property type="match status" value="1"/>
</dbReference>
<dbReference type="InterPro" id="IPR009917">
    <property type="entry name" value="SRA1/Sec31"/>
</dbReference>
<dbReference type="GO" id="GO:0030127">
    <property type="term" value="C:COPII vesicle coat"/>
    <property type="evidence" value="ECO:0007669"/>
    <property type="project" value="TreeGrafter"/>
</dbReference>
<evidence type="ECO:0000256" key="5">
    <source>
        <dbReference type="ARBA" id="ARBA00029433"/>
    </source>
</evidence>
<dbReference type="EMBL" id="JAAAIL010001342">
    <property type="protein sequence ID" value="KAG0270475.1"/>
    <property type="molecule type" value="Genomic_DNA"/>
</dbReference>
<organism evidence="8 9">
    <name type="scientific">Linnemannia exigua</name>
    <dbReference type="NCBI Taxonomy" id="604196"/>
    <lineage>
        <taxon>Eukaryota</taxon>
        <taxon>Fungi</taxon>
        <taxon>Fungi incertae sedis</taxon>
        <taxon>Mucoromycota</taxon>
        <taxon>Mortierellomycotina</taxon>
        <taxon>Mortierellomycetes</taxon>
        <taxon>Mortierellales</taxon>
        <taxon>Mortierellaceae</taxon>
        <taxon>Linnemannia</taxon>
    </lineage>
</organism>
<proteinExistence type="predicted"/>
<name>A0AAD4D8B5_9FUNG</name>
<evidence type="ECO:0000256" key="1">
    <source>
        <dbReference type="ARBA" id="ARBA00022448"/>
    </source>
</evidence>
<dbReference type="GO" id="GO:0090110">
    <property type="term" value="P:COPII-coated vesicle cargo loading"/>
    <property type="evidence" value="ECO:0007669"/>
    <property type="project" value="TreeGrafter"/>
</dbReference>
<protein>
    <recommendedName>
        <fullName evidence="7">SRA1/Sec31 domain-containing protein</fullName>
    </recommendedName>
</protein>
<accession>A0AAD4D8B5</accession>
<dbReference type="GO" id="GO:0005198">
    <property type="term" value="F:structural molecule activity"/>
    <property type="evidence" value="ECO:0007669"/>
    <property type="project" value="TreeGrafter"/>
</dbReference>
<keyword evidence="1" id="KW-0813">Transport</keyword>
<dbReference type="AlphaFoldDB" id="A0AAD4D8B5"/>
<dbReference type="GO" id="GO:0070971">
    <property type="term" value="C:endoplasmic reticulum exit site"/>
    <property type="evidence" value="ECO:0007669"/>
    <property type="project" value="TreeGrafter"/>
</dbReference>
<keyword evidence="4" id="KW-0472">Membrane</keyword>
<dbReference type="PANTHER" id="PTHR13923:SF11">
    <property type="entry name" value="SECRETORY 31, ISOFORM D"/>
    <property type="match status" value="1"/>
</dbReference>
<evidence type="ECO:0000313" key="8">
    <source>
        <dbReference type="EMBL" id="KAG0270475.1"/>
    </source>
</evidence>
<keyword evidence="2" id="KW-0853">WD repeat</keyword>
<evidence type="ECO:0000256" key="2">
    <source>
        <dbReference type="ARBA" id="ARBA00022574"/>
    </source>
</evidence>
<dbReference type="InterPro" id="IPR040251">
    <property type="entry name" value="SEC31-like"/>
</dbReference>